<feature type="chain" id="PRO_5018593754" description="Secreted protein" evidence="1">
    <location>
        <begin position="26"/>
        <end position="166"/>
    </location>
</feature>
<dbReference type="Proteomes" id="UP000261580">
    <property type="component" value="Unassembled WGS sequence"/>
</dbReference>
<evidence type="ECO:0008006" key="4">
    <source>
        <dbReference type="Google" id="ProtNLM"/>
    </source>
</evidence>
<accession>A0A3Q4I9B7</accession>
<protein>
    <recommendedName>
        <fullName evidence="4">Secreted protein</fullName>
    </recommendedName>
</protein>
<keyword evidence="3" id="KW-1185">Reference proteome</keyword>
<organism evidence="2 3">
    <name type="scientific">Neolamprologus brichardi</name>
    <name type="common">Fairy cichlid</name>
    <name type="synonym">Lamprologus brichardi</name>
    <dbReference type="NCBI Taxonomy" id="32507"/>
    <lineage>
        <taxon>Eukaryota</taxon>
        <taxon>Metazoa</taxon>
        <taxon>Chordata</taxon>
        <taxon>Craniata</taxon>
        <taxon>Vertebrata</taxon>
        <taxon>Euteleostomi</taxon>
        <taxon>Actinopterygii</taxon>
        <taxon>Neopterygii</taxon>
        <taxon>Teleostei</taxon>
        <taxon>Neoteleostei</taxon>
        <taxon>Acanthomorphata</taxon>
        <taxon>Ovalentaria</taxon>
        <taxon>Cichlomorphae</taxon>
        <taxon>Cichliformes</taxon>
        <taxon>Cichlidae</taxon>
        <taxon>African cichlids</taxon>
        <taxon>Pseudocrenilabrinae</taxon>
        <taxon>Lamprologini</taxon>
        <taxon>Neolamprologus</taxon>
    </lineage>
</organism>
<evidence type="ECO:0000313" key="2">
    <source>
        <dbReference type="Ensembl" id="ENSNBRP00000027117.1"/>
    </source>
</evidence>
<evidence type="ECO:0000313" key="3">
    <source>
        <dbReference type="Proteomes" id="UP000261580"/>
    </source>
</evidence>
<evidence type="ECO:0000256" key="1">
    <source>
        <dbReference type="SAM" id="SignalP"/>
    </source>
</evidence>
<name>A0A3Q4I9B7_NEOBR</name>
<dbReference type="OMA" id="HMLPRNL"/>
<feature type="signal peptide" evidence="1">
    <location>
        <begin position="1"/>
        <end position="25"/>
    </location>
</feature>
<reference evidence="2" key="2">
    <citation type="submission" date="2025-09" db="UniProtKB">
        <authorList>
            <consortium name="Ensembl"/>
        </authorList>
    </citation>
    <scope>IDENTIFICATION</scope>
</reference>
<keyword evidence="1" id="KW-0732">Signal</keyword>
<reference evidence="2" key="1">
    <citation type="submission" date="2025-08" db="UniProtKB">
        <authorList>
            <consortium name="Ensembl"/>
        </authorList>
    </citation>
    <scope>IDENTIFICATION</scope>
</reference>
<proteinExistence type="predicted"/>
<dbReference type="GeneTree" id="ENSGT00940000174630"/>
<dbReference type="Ensembl" id="ENSNBRT00000027826.1">
    <property type="protein sequence ID" value="ENSNBRP00000027117.1"/>
    <property type="gene ID" value="ENSNBRG00000020688.1"/>
</dbReference>
<sequence length="166" mass="18123">MEIEILHWKPLFALGLCRLVGKAVGTGAAPGPADALGLRCSSSEVPKVDALVGRTTVKTQVQVLVVAAYLPDYDGCSDVSRLNLHMLPGNLLHHTQGVRSVAVASVLRAVCKRSRQLVCLCVVHLLVHTFLEVLKDDCQLQNGERNRINIQHSLYGQLLRFSGSYQ</sequence>
<dbReference type="AlphaFoldDB" id="A0A3Q4I9B7"/>